<proteinExistence type="inferred from homology"/>
<dbReference type="Gene3D" id="3.40.190.10">
    <property type="entry name" value="Periplasmic binding protein-like II"/>
    <property type="match status" value="1"/>
</dbReference>
<evidence type="ECO:0000313" key="9">
    <source>
        <dbReference type="EMBL" id="PWI22921.1"/>
    </source>
</evidence>
<dbReference type="GO" id="GO:0030288">
    <property type="term" value="C:outer membrane-bounded periplasmic space"/>
    <property type="evidence" value="ECO:0007669"/>
    <property type="project" value="UniProtKB-ARBA"/>
</dbReference>
<evidence type="ECO:0000256" key="2">
    <source>
        <dbReference type="ARBA" id="ARBA00005695"/>
    </source>
</evidence>
<dbReference type="FunFam" id="3.90.76.10:FF:000001">
    <property type="entry name" value="Oligopeptide ABC transporter substrate-binding protein"/>
    <property type="match status" value="1"/>
</dbReference>
<evidence type="ECO:0000259" key="8">
    <source>
        <dbReference type="Pfam" id="PF00496"/>
    </source>
</evidence>
<comment type="similarity">
    <text evidence="2">Belongs to the bacterial solute-binding protein 5 family.</text>
</comment>
<dbReference type="GO" id="GO:1904680">
    <property type="term" value="F:peptide transmembrane transporter activity"/>
    <property type="evidence" value="ECO:0007669"/>
    <property type="project" value="TreeGrafter"/>
</dbReference>
<dbReference type="InterPro" id="IPR000914">
    <property type="entry name" value="SBP_5_dom"/>
</dbReference>
<feature type="signal peptide" evidence="7">
    <location>
        <begin position="1"/>
        <end position="21"/>
    </location>
</feature>
<dbReference type="PANTHER" id="PTHR30290:SF79">
    <property type="entry name" value="DIPEPTIDE-BINDING PROTEIN DPPE"/>
    <property type="match status" value="1"/>
</dbReference>
<dbReference type="PROSITE" id="PS51257">
    <property type="entry name" value="PROKAR_LIPOPROTEIN"/>
    <property type="match status" value="1"/>
</dbReference>
<dbReference type="PANTHER" id="PTHR30290">
    <property type="entry name" value="PERIPLASMIC BINDING COMPONENT OF ABC TRANSPORTER"/>
    <property type="match status" value="1"/>
</dbReference>
<comment type="caution">
    <text evidence="9">The sequence shown here is derived from an EMBL/GenBank/DDBJ whole genome shotgun (WGS) entry which is preliminary data.</text>
</comment>
<dbReference type="GO" id="GO:0043190">
    <property type="term" value="C:ATP-binding cassette (ABC) transporter complex"/>
    <property type="evidence" value="ECO:0007669"/>
    <property type="project" value="InterPro"/>
</dbReference>
<keyword evidence="4 7" id="KW-0732">Signal</keyword>
<protein>
    <submittedName>
        <fullName evidence="9">ABC transporter substrate-binding protein</fullName>
    </submittedName>
</protein>
<dbReference type="OrthoDB" id="9801912at2"/>
<dbReference type="FunFam" id="3.10.105.10:FF:000001">
    <property type="entry name" value="Oligopeptide ABC transporter, oligopeptide-binding protein"/>
    <property type="match status" value="1"/>
</dbReference>
<feature type="region of interest" description="Disordered" evidence="6">
    <location>
        <begin position="29"/>
        <end position="63"/>
    </location>
</feature>
<feature type="compositionally biased region" description="Basic and acidic residues" evidence="6">
    <location>
        <begin position="29"/>
        <end position="44"/>
    </location>
</feature>
<dbReference type="SUPFAM" id="SSF53850">
    <property type="entry name" value="Periplasmic binding protein-like II"/>
    <property type="match status" value="1"/>
</dbReference>
<dbReference type="InterPro" id="IPR039424">
    <property type="entry name" value="SBP_5"/>
</dbReference>
<dbReference type="Proteomes" id="UP000245938">
    <property type="component" value="Unassembled WGS sequence"/>
</dbReference>
<evidence type="ECO:0000256" key="6">
    <source>
        <dbReference type="SAM" id="MobiDB-lite"/>
    </source>
</evidence>
<keyword evidence="5" id="KW-0653">Protein transport</keyword>
<evidence type="ECO:0000256" key="3">
    <source>
        <dbReference type="ARBA" id="ARBA00022448"/>
    </source>
</evidence>
<evidence type="ECO:0000256" key="7">
    <source>
        <dbReference type="SAM" id="SignalP"/>
    </source>
</evidence>
<dbReference type="AlphaFoldDB" id="A0A2U3AEP9"/>
<comment type="subcellular location">
    <subcellularLocation>
        <location evidence="1">Cell envelope</location>
    </subcellularLocation>
</comment>
<dbReference type="Gene3D" id="3.90.76.10">
    <property type="entry name" value="Dipeptide-binding Protein, Domain 1"/>
    <property type="match status" value="1"/>
</dbReference>
<name>A0A2U3AEP9_9BACL</name>
<gene>
    <name evidence="9" type="ORF">DEX24_16555</name>
</gene>
<evidence type="ECO:0000256" key="5">
    <source>
        <dbReference type="ARBA" id="ARBA00022856"/>
    </source>
</evidence>
<dbReference type="GO" id="GO:0015833">
    <property type="term" value="P:peptide transport"/>
    <property type="evidence" value="ECO:0007669"/>
    <property type="project" value="UniProtKB-KW"/>
</dbReference>
<evidence type="ECO:0000313" key="10">
    <source>
        <dbReference type="Proteomes" id="UP000245938"/>
    </source>
</evidence>
<reference evidence="9 10" key="1">
    <citation type="submission" date="2018-05" db="EMBL/GenBank/DDBJ databases">
        <title>Kurthia sibirica genome sequence.</title>
        <authorList>
            <person name="Maclea K.S."/>
            <person name="Goen A.E."/>
        </authorList>
    </citation>
    <scope>NUCLEOTIDE SEQUENCE [LARGE SCALE GENOMIC DNA]</scope>
    <source>
        <strain evidence="9 10">ATCC 49154</strain>
    </source>
</reference>
<keyword evidence="5" id="KW-0571">Peptide transport</keyword>
<evidence type="ECO:0000256" key="1">
    <source>
        <dbReference type="ARBA" id="ARBA00004196"/>
    </source>
</evidence>
<sequence length="547" mass="60950">MFMKKKTVLLALISIVMLVLAACGFGGKKEEGTKDSGKGKDSKQDLNLVIPSEPPSLNPQLATDSTSGAVLRSVFEGLTRVDKDGKVQPAVAEKIDVSDDKKTYTFHLRDSKWSNGDAVTAKDFKYAWEFALNPKNASEYASILYSIKGAEAFNLGKGKVEDVGIEVKDDKTLVVTLENPTPYFTEITAFYTAMPVNEKVATENKKWSAEGGEGYVSNGPFTLSDWKHSASLTLKKNDSYWDKEAVSLNNVNIKMVESEATANRMFKNNEIDFLGSPFQTVPLDAIDGYKKDKSLNIEDYAAIYEYKMNTTGEFTKNVNIRKALALSIDRQGLIDNVVKGEQTPALGMVPTAIAGFEDDRGYITDNNLDEAKKALAKGMEELGIKDAKDVKINISINTSEAHAAIAQYIQEGWTKNLGITTKIDNSEWQVFLDKMSSLDYTVGRMGWIADYNDAYTFLERYDSAKNGNNDTGWENKEYTDLMKKAVKETDEAKREKLLKDGEKILMTEFPVAPVYFYTNLWVEKDYVKNMAPTSLGEISLKDVKIEK</sequence>
<dbReference type="Gene3D" id="3.10.105.10">
    <property type="entry name" value="Dipeptide-binding Protein, Domain 3"/>
    <property type="match status" value="1"/>
</dbReference>
<accession>A0A2U3AEP9</accession>
<dbReference type="Pfam" id="PF00496">
    <property type="entry name" value="SBP_bac_5"/>
    <property type="match status" value="1"/>
</dbReference>
<dbReference type="InterPro" id="IPR030678">
    <property type="entry name" value="Peptide/Ni-bd"/>
</dbReference>
<keyword evidence="10" id="KW-1185">Reference proteome</keyword>
<dbReference type="EMBL" id="QFVR01000044">
    <property type="protein sequence ID" value="PWI22921.1"/>
    <property type="molecule type" value="Genomic_DNA"/>
</dbReference>
<organism evidence="9 10">
    <name type="scientific">Kurthia sibirica</name>
    <dbReference type="NCBI Taxonomy" id="202750"/>
    <lineage>
        <taxon>Bacteria</taxon>
        <taxon>Bacillati</taxon>
        <taxon>Bacillota</taxon>
        <taxon>Bacilli</taxon>
        <taxon>Bacillales</taxon>
        <taxon>Caryophanaceae</taxon>
        <taxon>Kurthia</taxon>
    </lineage>
</organism>
<feature type="chain" id="PRO_5015595287" evidence="7">
    <location>
        <begin position="22"/>
        <end position="547"/>
    </location>
</feature>
<feature type="domain" description="Solute-binding protein family 5" evidence="8">
    <location>
        <begin position="86"/>
        <end position="468"/>
    </location>
</feature>
<keyword evidence="3" id="KW-0813">Transport</keyword>
<dbReference type="CDD" id="cd08504">
    <property type="entry name" value="PBP2_OppA"/>
    <property type="match status" value="1"/>
</dbReference>
<dbReference type="PIRSF" id="PIRSF002741">
    <property type="entry name" value="MppA"/>
    <property type="match status" value="1"/>
</dbReference>
<evidence type="ECO:0000256" key="4">
    <source>
        <dbReference type="ARBA" id="ARBA00022729"/>
    </source>
</evidence>